<accession>A0A370R4T2</accession>
<dbReference type="Gene3D" id="3.30.460.10">
    <property type="entry name" value="Beta Polymerase, domain 2"/>
    <property type="match status" value="1"/>
</dbReference>
<dbReference type="Pfam" id="PF04607">
    <property type="entry name" value="RelA_SpoT"/>
    <property type="match status" value="1"/>
</dbReference>
<dbReference type="GO" id="GO:0016740">
    <property type="term" value="F:transferase activity"/>
    <property type="evidence" value="ECO:0007669"/>
    <property type="project" value="UniProtKB-KW"/>
</dbReference>
<evidence type="ECO:0000313" key="2">
    <source>
        <dbReference type="EMBL" id="RDK97438.1"/>
    </source>
</evidence>
<gene>
    <name evidence="2" type="ORF">C8D90_101888</name>
</gene>
<dbReference type="Gene3D" id="1.10.287.860">
    <property type="entry name" value="Nucleotidyltransferase"/>
    <property type="match status" value="1"/>
</dbReference>
<feature type="domain" description="RelA/SpoT" evidence="1">
    <location>
        <begin position="51"/>
        <end position="186"/>
    </location>
</feature>
<dbReference type="RefSeq" id="WP_162844353.1">
    <property type="nucleotide sequence ID" value="NZ_QRAP01000001.1"/>
</dbReference>
<sequence>MASLDFRTERLNFIKFYEGNIQHIENAKNTFLSIISSILADEGFEVHSIVGRVKDKNECLKKFAAKYQKVLEDEQTPYEISKYINDLIGLRIVMLYESDINKVGDILQKEFTLLEKTDKSKLLEEEDNVFGYKGLHLDMKMAEPRASMREYQAYADFPFEIQVRTIIQDAWSVLDHKIKYKKAIPKYLERRINSLAALFEIADREFLDIQLSSKNEENNAKSSLNTHENINSFTFYRLLEETLPDLPIPENRLGEYVDYILSYGDLSYDEFKEYIVENIALVQEFFSGLWERIGENYETDAFLYIPYILYRADPHKYKGILPGFSEKGFNDWCLKSGYDVPGKAGAE</sequence>
<dbReference type="PANTHER" id="PTHR41773:SF1">
    <property type="entry name" value="RELA_SPOT DOMAIN-CONTAINING PROTEIN"/>
    <property type="match status" value="1"/>
</dbReference>
<organism evidence="2 3">
    <name type="scientific">Enterobacillus tribolii</name>
    <dbReference type="NCBI Taxonomy" id="1487935"/>
    <lineage>
        <taxon>Bacteria</taxon>
        <taxon>Pseudomonadati</taxon>
        <taxon>Pseudomonadota</taxon>
        <taxon>Gammaproteobacteria</taxon>
        <taxon>Enterobacterales</taxon>
        <taxon>Hafniaceae</taxon>
        <taxon>Enterobacillus</taxon>
    </lineage>
</organism>
<dbReference type="InterPro" id="IPR043519">
    <property type="entry name" value="NT_sf"/>
</dbReference>
<protein>
    <submittedName>
        <fullName evidence="2">PpGpp synthetase/RelA/SpoT-type nucleotidyltransferase</fullName>
    </submittedName>
</protein>
<dbReference type="GO" id="GO:0015969">
    <property type="term" value="P:guanosine tetraphosphate metabolic process"/>
    <property type="evidence" value="ECO:0007669"/>
    <property type="project" value="InterPro"/>
</dbReference>
<evidence type="ECO:0000313" key="3">
    <source>
        <dbReference type="Proteomes" id="UP000254848"/>
    </source>
</evidence>
<dbReference type="CDD" id="cd05399">
    <property type="entry name" value="NT_Rel-Spo_like"/>
    <property type="match status" value="1"/>
</dbReference>
<dbReference type="PANTHER" id="PTHR41773">
    <property type="entry name" value="GTP PYROPHOSPHATASE-RELATED"/>
    <property type="match status" value="1"/>
</dbReference>
<name>A0A370R4T2_9GAMM</name>
<dbReference type="InterPro" id="IPR007685">
    <property type="entry name" value="RelA_SpoT"/>
</dbReference>
<keyword evidence="3" id="KW-1185">Reference proteome</keyword>
<keyword evidence="2" id="KW-0808">Transferase</keyword>
<proteinExistence type="predicted"/>
<dbReference type="AlphaFoldDB" id="A0A370R4T2"/>
<dbReference type="EMBL" id="QRAP01000001">
    <property type="protein sequence ID" value="RDK97438.1"/>
    <property type="molecule type" value="Genomic_DNA"/>
</dbReference>
<dbReference type="SMART" id="SM00954">
    <property type="entry name" value="RelA_SpoT"/>
    <property type="match status" value="1"/>
</dbReference>
<comment type="caution">
    <text evidence="2">The sequence shown here is derived from an EMBL/GenBank/DDBJ whole genome shotgun (WGS) entry which is preliminary data.</text>
</comment>
<reference evidence="2 3" key="1">
    <citation type="submission" date="2018-07" db="EMBL/GenBank/DDBJ databases">
        <title>Genomic Encyclopedia of Type Strains, Phase IV (KMG-IV): sequencing the most valuable type-strain genomes for metagenomic binning, comparative biology and taxonomic classification.</title>
        <authorList>
            <person name="Goeker M."/>
        </authorList>
    </citation>
    <scope>NUCLEOTIDE SEQUENCE [LARGE SCALE GENOMIC DNA]</scope>
    <source>
        <strain evidence="2 3">DSM 103736</strain>
    </source>
</reference>
<dbReference type="Proteomes" id="UP000254848">
    <property type="component" value="Unassembled WGS sequence"/>
</dbReference>
<evidence type="ECO:0000259" key="1">
    <source>
        <dbReference type="SMART" id="SM00954"/>
    </source>
</evidence>
<dbReference type="SUPFAM" id="SSF81301">
    <property type="entry name" value="Nucleotidyltransferase"/>
    <property type="match status" value="1"/>
</dbReference>